<dbReference type="CDD" id="cd08646">
    <property type="entry name" value="FMT_core_Met-tRNA-FMT_N"/>
    <property type="match status" value="1"/>
</dbReference>
<reference evidence="9 10" key="1">
    <citation type="submission" date="2020-12" db="EMBL/GenBank/DDBJ databases">
        <title>Sphingomonas sp.</title>
        <authorList>
            <person name="Kim M.K."/>
        </authorList>
    </citation>
    <scope>NUCLEOTIDE SEQUENCE [LARGE SCALE GENOMIC DNA]</scope>
    <source>
        <strain evidence="9 10">BT552</strain>
    </source>
</reference>
<feature type="region of interest" description="Disordered" evidence="6">
    <location>
        <begin position="267"/>
        <end position="301"/>
    </location>
</feature>
<dbReference type="Pfam" id="PF00551">
    <property type="entry name" value="Formyl_trans_N"/>
    <property type="match status" value="1"/>
</dbReference>
<keyword evidence="10" id="KW-1185">Reference proteome</keyword>
<dbReference type="RefSeq" id="WP_204193219.1">
    <property type="nucleotide sequence ID" value="NZ_JAFEMC010000001.1"/>
</dbReference>
<dbReference type="PANTHER" id="PTHR11138:SF5">
    <property type="entry name" value="METHIONYL-TRNA FORMYLTRANSFERASE, MITOCHONDRIAL"/>
    <property type="match status" value="1"/>
</dbReference>
<dbReference type="InterPro" id="IPR011034">
    <property type="entry name" value="Formyl_transferase-like_C_sf"/>
</dbReference>
<dbReference type="Gene3D" id="3.40.50.12230">
    <property type="match status" value="1"/>
</dbReference>
<dbReference type="InterPro" id="IPR036477">
    <property type="entry name" value="Formyl_transf_N_sf"/>
</dbReference>
<dbReference type="InterPro" id="IPR005793">
    <property type="entry name" value="Formyl_trans_C"/>
</dbReference>
<gene>
    <name evidence="5" type="primary">fmt</name>
    <name evidence="9" type="ORF">ILT43_00645</name>
</gene>
<dbReference type="EC" id="2.1.2.9" evidence="2 5"/>
<name>A0ABS2D2S5_9SPHN</name>
<comment type="catalytic activity">
    <reaction evidence="5">
        <text>L-methionyl-tRNA(fMet) + (6R)-10-formyltetrahydrofolate = N-formyl-L-methionyl-tRNA(fMet) + (6S)-5,6,7,8-tetrahydrofolate + H(+)</text>
        <dbReference type="Rhea" id="RHEA:24380"/>
        <dbReference type="Rhea" id="RHEA-COMP:9952"/>
        <dbReference type="Rhea" id="RHEA-COMP:9953"/>
        <dbReference type="ChEBI" id="CHEBI:15378"/>
        <dbReference type="ChEBI" id="CHEBI:57453"/>
        <dbReference type="ChEBI" id="CHEBI:78530"/>
        <dbReference type="ChEBI" id="CHEBI:78844"/>
        <dbReference type="ChEBI" id="CHEBI:195366"/>
        <dbReference type="EC" id="2.1.2.9"/>
    </reaction>
</comment>
<sequence length="350" mass="35997">MRIVFMGTPEFAVPTLDALVAAGHDVVAIYSQPPRPGGRRGRELVASPVQRRAEVLGIAVRTPVSLRTAEAQAEFAGWNADVAVVAAYGLILPRAVLDAPVHGCLNVHGSLLPRWRGAAPVQRAILAGDAETGVGIMQMEAGLDTGPVRLEGQTPIDAKTAGELTVELATLGARLMVAVLGDLAGHPPVPQPEDGVTYAAKIDKAEARIDFSRSAVEVERLVRAMNPAPGAWFEIGGERVKVLAAVVGASPALVDPGHSASLPGENWGLSGESETPAARDPSVRWGDGGCDGESGDDGVGIAPGTALDDALTIACGSGAIRPTLVQRAGRGVTSADDLLRGFPIPVGTQL</sequence>
<proteinExistence type="inferred from homology"/>
<evidence type="ECO:0000259" key="8">
    <source>
        <dbReference type="Pfam" id="PF02911"/>
    </source>
</evidence>
<accession>A0ABS2D2S5</accession>
<dbReference type="PANTHER" id="PTHR11138">
    <property type="entry name" value="METHIONYL-TRNA FORMYLTRANSFERASE"/>
    <property type="match status" value="1"/>
</dbReference>
<dbReference type="GO" id="GO:0004479">
    <property type="term" value="F:methionyl-tRNA formyltransferase activity"/>
    <property type="evidence" value="ECO:0007669"/>
    <property type="project" value="UniProtKB-EC"/>
</dbReference>
<dbReference type="InterPro" id="IPR005794">
    <property type="entry name" value="Fmt"/>
</dbReference>
<feature type="binding site" evidence="5">
    <location>
        <begin position="110"/>
        <end position="113"/>
    </location>
    <ligand>
        <name>(6S)-5,6,7,8-tetrahydrofolate</name>
        <dbReference type="ChEBI" id="CHEBI:57453"/>
    </ligand>
</feature>
<evidence type="ECO:0000256" key="3">
    <source>
        <dbReference type="ARBA" id="ARBA00022679"/>
    </source>
</evidence>
<keyword evidence="4 5" id="KW-0648">Protein biosynthesis</keyword>
<evidence type="ECO:0000313" key="9">
    <source>
        <dbReference type="EMBL" id="MBM6574863.1"/>
    </source>
</evidence>
<dbReference type="EMBL" id="JAFEMC010000001">
    <property type="protein sequence ID" value="MBM6574863.1"/>
    <property type="molecule type" value="Genomic_DNA"/>
</dbReference>
<dbReference type="Proteomes" id="UP000763641">
    <property type="component" value="Unassembled WGS sequence"/>
</dbReference>
<comment type="caution">
    <text evidence="9">The sequence shown here is derived from an EMBL/GenBank/DDBJ whole genome shotgun (WGS) entry which is preliminary data.</text>
</comment>
<dbReference type="SUPFAM" id="SSF50486">
    <property type="entry name" value="FMT C-terminal domain-like"/>
    <property type="match status" value="2"/>
</dbReference>
<protein>
    <recommendedName>
        <fullName evidence="2 5">Methionyl-tRNA formyltransferase</fullName>
        <ecNumber evidence="2 5">2.1.2.9</ecNumber>
    </recommendedName>
</protein>
<comment type="similarity">
    <text evidence="1 5">Belongs to the Fmt family.</text>
</comment>
<dbReference type="HAMAP" id="MF_00182">
    <property type="entry name" value="Formyl_trans"/>
    <property type="match status" value="1"/>
</dbReference>
<evidence type="ECO:0000313" key="10">
    <source>
        <dbReference type="Proteomes" id="UP000763641"/>
    </source>
</evidence>
<dbReference type="SUPFAM" id="SSF53328">
    <property type="entry name" value="Formyltransferase"/>
    <property type="match status" value="1"/>
</dbReference>
<dbReference type="NCBIfam" id="TIGR00460">
    <property type="entry name" value="fmt"/>
    <property type="match status" value="1"/>
</dbReference>
<comment type="function">
    <text evidence="5">Attaches a formyl group to the free amino group of methionyl-tRNA(fMet). The formyl group appears to play a dual role in the initiator identity of N-formylmethionyl-tRNA by promoting its recognition by IF2 and preventing the misappropriation of this tRNA by the elongation apparatus.</text>
</comment>
<dbReference type="InterPro" id="IPR044135">
    <property type="entry name" value="Met-tRNA-FMT_C"/>
</dbReference>
<dbReference type="InterPro" id="IPR041711">
    <property type="entry name" value="Met-tRNA-FMT_N"/>
</dbReference>
<feature type="domain" description="Formyl transferase N-terminal" evidence="7">
    <location>
        <begin position="1"/>
        <end position="180"/>
    </location>
</feature>
<dbReference type="CDD" id="cd08704">
    <property type="entry name" value="Met_tRNA_FMT_C"/>
    <property type="match status" value="1"/>
</dbReference>
<evidence type="ECO:0000256" key="5">
    <source>
        <dbReference type="HAMAP-Rule" id="MF_00182"/>
    </source>
</evidence>
<feature type="domain" description="Formyl transferase C-terminal" evidence="8">
    <location>
        <begin position="201"/>
        <end position="258"/>
    </location>
</feature>
<evidence type="ECO:0000259" key="7">
    <source>
        <dbReference type="Pfam" id="PF00551"/>
    </source>
</evidence>
<organism evidence="9 10">
    <name type="scientific">Sphingomonas longa</name>
    <dbReference type="NCBI Taxonomy" id="2778730"/>
    <lineage>
        <taxon>Bacteria</taxon>
        <taxon>Pseudomonadati</taxon>
        <taxon>Pseudomonadota</taxon>
        <taxon>Alphaproteobacteria</taxon>
        <taxon>Sphingomonadales</taxon>
        <taxon>Sphingomonadaceae</taxon>
        <taxon>Sphingomonas</taxon>
    </lineage>
</organism>
<dbReference type="InterPro" id="IPR002376">
    <property type="entry name" value="Formyl_transf_N"/>
</dbReference>
<evidence type="ECO:0000256" key="6">
    <source>
        <dbReference type="SAM" id="MobiDB-lite"/>
    </source>
</evidence>
<evidence type="ECO:0000256" key="2">
    <source>
        <dbReference type="ARBA" id="ARBA00012261"/>
    </source>
</evidence>
<evidence type="ECO:0000256" key="4">
    <source>
        <dbReference type="ARBA" id="ARBA00022917"/>
    </source>
</evidence>
<evidence type="ECO:0000256" key="1">
    <source>
        <dbReference type="ARBA" id="ARBA00010699"/>
    </source>
</evidence>
<dbReference type="Pfam" id="PF02911">
    <property type="entry name" value="Formyl_trans_C"/>
    <property type="match status" value="1"/>
</dbReference>
<keyword evidence="3 5" id="KW-0808">Transferase</keyword>